<dbReference type="SUPFAM" id="SSF46785">
    <property type="entry name" value="Winged helix' DNA-binding domain"/>
    <property type="match status" value="1"/>
</dbReference>
<reference evidence="6 7" key="1">
    <citation type="submission" date="2019-07" db="EMBL/GenBank/DDBJ databases">
        <title>Whole genome shotgun sequence of Vibrio superstes NBRC 103154.</title>
        <authorList>
            <person name="Hosoyama A."/>
            <person name="Uohara A."/>
            <person name="Ohji S."/>
            <person name="Ichikawa N."/>
        </authorList>
    </citation>
    <scope>NUCLEOTIDE SEQUENCE [LARGE SCALE GENOMIC DNA]</scope>
    <source>
        <strain evidence="6 7">NBRC 103154</strain>
    </source>
</reference>
<feature type="domain" description="HTH lysR-type" evidence="5">
    <location>
        <begin position="1"/>
        <end position="36"/>
    </location>
</feature>
<dbReference type="Pfam" id="PF03466">
    <property type="entry name" value="LysR_substrate"/>
    <property type="match status" value="1"/>
</dbReference>
<organism evidence="6 7">
    <name type="scientific">Vibrio superstes NBRC 103154</name>
    <dbReference type="NCBI Taxonomy" id="1219062"/>
    <lineage>
        <taxon>Bacteria</taxon>
        <taxon>Pseudomonadati</taxon>
        <taxon>Pseudomonadota</taxon>
        <taxon>Gammaproteobacteria</taxon>
        <taxon>Vibrionales</taxon>
        <taxon>Vibrionaceae</taxon>
        <taxon>Vibrio</taxon>
    </lineage>
</organism>
<dbReference type="GO" id="GO:0003700">
    <property type="term" value="F:DNA-binding transcription factor activity"/>
    <property type="evidence" value="ECO:0007669"/>
    <property type="project" value="InterPro"/>
</dbReference>
<dbReference type="InterPro" id="IPR050389">
    <property type="entry name" value="LysR-type_TF"/>
</dbReference>
<evidence type="ECO:0000313" key="6">
    <source>
        <dbReference type="EMBL" id="GEM79890.1"/>
    </source>
</evidence>
<dbReference type="GO" id="GO:0003677">
    <property type="term" value="F:DNA binding"/>
    <property type="evidence" value="ECO:0007669"/>
    <property type="project" value="UniProtKB-KW"/>
</dbReference>
<dbReference type="InterPro" id="IPR005119">
    <property type="entry name" value="LysR_subst-bd"/>
</dbReference>
<evidence type="ECO:0000256" key="4">
    <source>
        <dbReference type="ARBA" id="ARBA00023163"/>
    </source>
</evidence>
<sequence>MRLGISQASVSRGIVKLREHFGPQFIVRQHHGLAPSELAIKLAQASAEILLPIEKVLDAYLDFEPQQYTGKITILVNTFLLEFFGPELVLQLRRSFPNATFNLSQWQKDSLNDVLKGNVDYVIQLQSYQFPQQLHCRGLAQLENVLIARKNHPVLSKSSDWESIHHLPIARLYLDGINPNKGILETLYEQRGYKANFLLTTHSIRAAVALIKNSDAILFSNRYVCVNDPVLSEYALPPTPETFNLLDINGLYLQDRRGNPLTQALHQSIQTFFDSNSLIKGKQ</sequence>
<dbReference type="PANTHER" id="PTHR30118">
    <property type="entry name" value="HTH-TYPE TRANSCRIPTIONAL REGULATOR LEUO-RELATED"/>
    <property type="match status" value="1"/>
</dbReference>
<comment type="caution">
    <text evidence="6">The sequence shown here is derived from an EMBL/GenBank/DDBJ whole genome shotgun (WGS) entry which is preliminary data.</text>
</comment>
<keyword evidence="7" id="KW-1185">Reference proteome</keyword>
<keyword evidence="3" id="KW-0238">DNA-binding</keyword>
<evidence type="ECO:0000313" key="7">
    <source>
        <dbReference type="Proteomes" id="UP000321113"/>
    </source>
</evidence>
<dbReference type="Proteomes" id="UP000321113">
    <property type="component" value="Unassembled WGS sequence"/>
</dbReference>
<dbReference type="Gene3D" id="3.40.190.10">
    <property type="entry name" value="Periplasmic binding protein-like II"/>
    <property type="match status" value="2"/>
</dbReference>
<protein>
    <submittedName>
        <fullName evidence="6">LysR family transcriptional regulator</fullName>
    </submittedName>
</protein>
<dbReference type="Gene3D" id="1.10.10.10">
    <property type="entry name" value="Winged helix-like DNA-binding domain superfamily/Winged helix DNA-binding domain"/>
    <property type="match status" value="1"/>
</dbReference>
<comment type="similarity">
    <text evidence="1">Belongs to the LysR transcriptional regulatory family.</text>
</comment>
<dbReference type="InterPro" id="IPR036388">
    <property type="entry name" value="WH-like_DNA-bd_sf"/>
</dbReference>
<dbReference type="PROSITE" id="PS50931">
    <property type="entry name" value="HTH_LYSR"/>
    <property type="match status" value="1"/>
</dbReference>
<dbReference type="AlphaFoldDB" id="A0A511QRE0"/>
<dbReference type="SUPFAM" id="SSF53850">
    <property type="entry name" value="Periplasmic binding protein-like II"/>
    <property type="match status" value="1"/>
</dbReference>
<gene>
    <name evidence="6" type="ORF">VSU01S_21350</name>
</gene>
<evidence type="ECO:0000259" key="5">
    <source>
        <dbReference type="PROSITE" id="PS50931"/>
    </source>
</evidence>
<proteinExistence type="inferred from homology"/>
<keyword evidence="4" id="KW-0804">Transcription</keyword>
<dbReference type="InterPro" id="IPR036390">
    <property type="entry name" value="WH_DNA-bd_sf"/>
</dbReference>
<dbReference type="PANTHER" id="PTHR30118:SF7">
    <property type="entry name" value="TRANSCRIPTIONAL REGULATOR LYSR FAMILY"/>
    <property type="match status" value="1"/>
</dbReference>
<dbReference type="InterPro" id="IPR000847">
    <property type="entry name" value="LysR_HTH_N"/>
</dbReference>
<evidence type="ECO:0000256" key="2">
    <source>
        <dbReference type="ARBA" id="ARBA00023015"/>
    </source>
</evidence>
<keyword evidence="2" id="KW-0805">Transcription regulation</keyword>
<evidence type="ECO:0000256" key="3">
    <source>
        <dbReference type="ARBA" id="ARBA00023125"/>
    </source>
</evidence>
<accession>A0A511QRE0</accession>
<dbReference type="EMBL" id="BJXK01000007">
    <property type="protein sequence ID" value="GEM79890.1"/>
    <property type="molecule type" value="Genomic_DNA"/>
</dbReference>
<name>A0A511QRE0_9VIBR</name>
<evidence type="ECO:0000256" key="1">
    <source>
        <dbReference type="ARBA" id="ARBA00009437"/>
    </source>
</evidence>